<dbReference type="InterPro" id="IPR038718">
    <property type="entry name" value="SNF2-like_sf"/>
</dbReference>
<evidence type="ECO:0000313" key="1">
    <source>
        <dbReference type="EMBL" id="KAL2829918.1"/>
    </source>
</evidence>
<dbReference type="Gene3D" id="3.40.50.10810">
    <property type="entry name" value="Tandem AAA-ATPase domain"/>
    <property type="match status" value="1"/>
</dbReference>
<organism evidence="1 2">
    <name type="scientific">Aspergillus cavernicola</name>
    <dbReference type="NCBI Taxonomy" id="176166"/>
    <lineage>
        <taxon>Eukaryota</taxon>
        <taxon>Fungi</taxon>
        <taxon>Dikarya</taxon>
        <taxon>Ascomycota</taxon>
        <taxon>Pezizomycotina</taxon>
        <taxon>Eurotiomycetes</taxon>
        <taxon>Eurotiomycetidae</taxon>
        <taxon>Eurotiales</taxon>
        <taxon>Aspergillaceae</taxon>
        <taxon>Aspergillus</taxon>
        <taxon>Aspergillus subgen. Nidulantes</taxon>
    </lineage>
</organism>
<gene>
    <name evidence="1" type="ORF">BDW59DRAFT_28333</name>
</gene>
<protein>
    <recommendedName>
        <fullName evidence="3">SNF2 N-terminal domain-containing protein</fullName>
    </recommendedName>
</protein>
<keyword evidence="2" id="KW-1185">Reference proteome</keyword>
<dbReference type="InterPro" id="IPR027417">
    <property type="entry name" value="P-loop_NTPase"/>
</dbReference>
<comment type="caution">
    <text evidence="1">The sequence shown here is derived from an EMBL/GenBank/DDBJ whole genome shotgun (WGS) entry which is preliminary data.</text>
</comment>
<sequence>MESSTIPRAMRDVPNPQHMPANLRYIFDTDSRKARQVVITTTYATHRNRARLLGKEFVPGVSYNSPRHNPETGKEMFEMEPTTQTFWKTRHEGRYSLLVADETQRAKNPETDTWSVLRVHEFPKTILATATPMLNAAQSVLRTTTTTTTTTITPQRSCSVSRALRYDQHPALAKLNPSKFLRGAHSLEITLQEDKLQGCNRQLHGLRGIGVSVMA</sequence>
<proteinExistence type="predicted"/>
<dbReference type="SUPFAM" id="SSF52540">
    <property type="entry name" value="P-loop containing nucleoside triphosphate hydrolases"/>
    <property type="match status" value="1"/>
</dbReference>
<dbReference type="EMBL" id="JBFXLS010000014">
    <property type="protein sequence ID" value="KAL2829918.1"/>
    <property type="molecule type" value="Genomic_DNA"/>
</dbReference>
<reference evidence="1 2" key="1">
    <citation type="submission" date="2024-07" db="EMBL/GenBank/DDBJ databases">
        <title>Section-level genome sequencing and comparative genomics of Aspergillus sections Usti and Cavernicolus.</title>
        <authorList>
            <consortium name="Lawrence Berkeley National Laboratory"/>
            <person name="Nybo J.L."/>
            <person name="Vesth T.C."/>
            <person name="Theobald S."/>
            <person name="Frisvad J.C."/>
            <person name="Larsen T.O."/>
            <person name="Kjaerboelling I."/>
            <person name="Rothschild-Mancinelli K."/>
            <person name="Lyhne E.K."/>
            <person name="Kogle M.E."/>
            <person name="Barry K."/>
            <person name="Clum A."/>
            <person name="Na H."/>
            <person name="Ledsgaard L."/>
            <person name="Lin J."/>
            <person name="Lipzen A."/>
            <person name="Kuo A."/>
            <person name="Riley R."/>
            <person name="Mondo S."/>
            <person name="LaButti K."/>
            <person name="Haridas S."/>
            <person name="Pangalinan J."/>
            <person name="Salamov A.A."/>
            <person name="Simmons B.A."/>
            <person name="Magnuson J.K."/>
            <person name="Chen J."/>
            <person name="Drula E."/>
            <person name="Henrissat B."/>
            <person name="Wiebenga A."/>
            <person name="Lubbers R.J."/>
            <person name="Gomes A.C."/>
            <person name="Makela M.R."/>
            <person name="Stajich J."/>
            <person name="Grigoriev I.V."/>
            <person name="Mortensen U.H."/>
            <person name="De vries R.P."/>
            <person name="Baker S.E."/>
            <person name="Andersen M.R."/>
        </authorList>
    </citation>
    <scope>NUCLEOTIDE SEQUENCE [LARGE SCALE GENOMIC DNA]</scope>
    <source>
        <strain evidence="1 2">CBS 600.67</strain>
    </source>
</reference>
<name>A0ABR4ISZ7_9EURO</name>
<evidence type="ECO:0000313" key="2">
    <source>
        <dbReference type="Proteomes" id="UP001610335"/>
    </source>
</evidence>
<dbReference type="Proteomes" id="UP001610335">
    <property type="component" value="Unassembled WGS sequence"/>
</dbReference>
<accession>A0ABR4ISZ7</accession>
<evidence type="ECO:0008006" key="3">
    <source>
        <dbReference type="Google" id="ProtNLM"/>
    </source>
</evidence>